<feature type="compositionally biased region" description="Polar residues" evidence="1">
    <location>
        <begin position="471"/>
        <end position="488"/>
    </location>
</feature>
<feature type="region of interest" description="Disordered" evidence="1">
    <location>
        <begin position="519"/>
        <end position="578"/>
    </location>
</feature>
<feature type="compositionally biased region" description="Polar residues" evidence="1">
    <location>
        <begin position="738"/>
        <end position="752"/>
    </location>
</feature>
<organism evidence="2 3">
    <name type="scientific">Syncephalastrum racemosum</name>
    <name type="common">Filamentous fungus</name>
    <dbReference type="NCBI Taxonomy" id="13706"/>
    <lineage>
        <taxon>Eukaryota</taxon>
        <taxon>Fungi</taxon>
        <taxon>Fungi incertae sedis</taxon>
        <taxon>Mucoromycota</taxon>
        <taxon>Mucoromycotina</taxon>
        <taxon>Mucoromycetes</taxon>
        <taxon>Mucorales</taxon>
        <taxon>Syncephalastraceae</taxon>
        <taxon>Syncephalastrum</taxon>
    </lineage>
</organism>
<feature type="region of interest" description="Disordered" evidence="1">
    <location>
        <begin position="295"/>
        <end position="430"/>
    </location>
</feature>
<feature type="region of interest" description="Disordered" evidence="1">
    <location>
        <begin position="174"/>
        <end position="279"/>
    </location>
</feature>
<feature type="compositionally biased region" description="Basic and acidic residues" evidence="1">
    <location>
        <begin position="42"/>
        <end position="51"/>
    </location>
</feature>
<feature type="compositionally biased region" description="Polar residues" evidence="1">
    <location>
        <begin position="631"/>
        <end position="641"/>
    </location>
</feature>
<feature type="region of interest" description="Disordered" evidence="1">
    <location>
        <begin position="618"/>
        <end position="844"/>
    </location>
</feature>
<proteinExistence type="predicted"/>
<feature type="compositionally biased region" description="Acidic residues" evidence="1">
    <location>
        <begin position="218"/>
        <end position="227"/>
    </location>
</feature>
<gene>
    <name evidence="2" type="ORF">BCR43DRAFT_67276</name>
</gene>
<feature type="compositionally biased region" description="Basic and acidic residues" evidence="1">
    <location>
        <begin position="308"/>
        <end position="317"/>
    </location>
</feature>
<feature type="compositionally biased region" description="Low complexity" evidence="1">
    <location>
        <begin position="794"/>
        <end position="807"/>
    </location>
</feature>
<feature type="compositionally biased region" description="Low complexity" evidence="1">
    <location>
        <begin position="456"/>
        <end position="468"/>
    </location>
</feature>
<feature type="compositionally biased region" description="Polar residues" evidence="1">
    <location>
        <begin position="243"/>
        <end position="260"/>
    </location>
</feature>
<feature type="compositionally biased region" description="Polar residues" evidence="1">
    <location>
        <begin position="673"/>
        <end position="691"/>
    </location>
</feature>
<dbReference type="InParanoid" id="A0A1X2HWS6"/>
<feature type="compositionally biased region" description="Basic and acidic residues" evidence="1">
    <location>
        <begin position="123"/>
        <end position="137"/>
    </location>
</feature>
<dbReference type="Proteomes" id="UP000242180">
    <property type="component" value="Unassembled WGS sequence"/>
</dbReference>
<comment type="caution">
    <text evidence="2">The sequence shown here is derived from an EMBL/GenBank/DDBJ whole genome shotgun (WGS) entry which is preliminary data.</text>
</comment>
<feature type="region of interest" description="Disordered" evidence="1">
    <location>
        <begin position="25"/>
        <end position="84"/>
    </location>
</feature>
<feature type="compositionally biased region" description="Low complexity" evidence="1">
    <location>
        <begin position="711"/>
        <end position="737"/>
    </location>
</feature>
<feature type="compositionally biased region" description="Polar residues" evidence="1">
    <location>
        <begin position="556"/>
        <end position="575"/>
    </location>
</feature>
<feature type="compositionally biased region" description="Polar residues" evidence="1">
    <location>
        <begin position="651"/>
        <end position="666"/>
    </location>
</feature>
<feature type="region of interest" description="Disordered" evidence="1">
    <location>
        <begin position="443"/>
        <end position="505"/>
    </location>
</feature>
<evidence type="ECO:0000256" key="1">
    <source>
        <dbReference type="SAM" id="MobiDB-lite"/>
    </source>
</evidence>
<feature type="compositionally biased region" description="Polar residues" evidence="1">
    <location>
        <begin position="529"/>
        <end position="543"/>
    </location>
</feature>
<feature type="compositionally biased region" description="Basic and acidic residues" evidence="1">
    <location>
        <begin position="228"/>
        <end position="239"/>
    </location>
</feature>
<protein>
    <submittedName>
        <fullName evidence="2">Uncharacterized protein</fullName>
    </submittedName>
</protein>
<feature type="region of interest" description="Disordered" evidence="1">
    <location>
        <begin position="116"/>
        <end position="146"/>
    </location>
</feature>
<keyword evidence="3" id="KW-1185">Reference proteome</keyword>
<dbReference type="AlphaFoldDB" id="A0A1X2HWS6"/>
<feature type="compositionally biased region" description="Polar residues" evidence="1">
    <location>
        <begin position="367"/>
        <end position="377"/>
    </location>
</feature>
<evidence type="ECO:0000313" key="3">
    <source>
        <dbReference type="Proteomes" id="UP000242180"/>
    </source>
</evidence>
<sequence length="844" mass="90088">MVPPMDLDAFYEKYEESWADMVEEEWDDREDDEQRQLAIAEAAERAAERAKNPRPTTPPPPVHSSFRQEKPVELDSVSSWRRDENAPPKLVAIDAMNHTPKVTAWTNTIERLSRHATPLTQQRIEKKVLPEKTKAEEVNASSSWHAYSRVLQQEYKDERAAAQEDFVRRFRAEVQEDAKKGKQAKEDGEIASPPPDTDATSRAEEDLPSSHASLAQETAEEIKEDLETERTLDQGRHVAPDLSPSQAGDSELSVPSVSSKEQLEEPDERVIEEVISRDVVGGEVIETIATHVELSSQALHGEQEASTEEVHVEDARSPETSAEETIIMKAPAMETPAMETPIADSSPEQAGLTPASSPLQRKEPETHSSSVPTNSEGQVKPGDPPVSDSKPPTTHPEETRAFKCHNSTQSAGREPSPAPRVETITQVEVSGTPVLKASLSDLLSDAGSPRLPPAPAAASPPILKAALSDMLSDTGSVQTPTRARSPQRAPNPTPPAGEQAGSVNKWAAFASAHKAAAPLVDSGVHMDSRSSCSTASDRITSRSPSREKAIRAASPARSTHANGNGKQPPSESTVRQGYGWGVAAAVDVPASVSTIPAQPSQPTAPVAVDANATLRWKQFATSHKPMPSHSDVASQASSHDGNNARGAEARTGQSWGSKETLDQQQRWGVPSEPATSTIDQGWGSSEASQPAQHDGWGAVGQASGSKEEPAQQQQQQQEWGVSSGSAASTTAQGWGSSEASQPAQQNGWASTGQGVGVSSEVATSTNDWGSREVSQPAANWGSVDKPAQDHGWGSLPAAASPSIQPASVLSGATPKTAPNDDNDGRAAPAWRQKVQEAARYRSRH</sequence>
<feature type="compositionally biased region" description="Polar residues" evidence="1">
    <location>
        <begin position="760"/>
        <end position="777"/>
    </location>
</feature>
<evidence type="ECO:0000313" key="2">
    <source>
        <dbReference type="EMBL" id="ORZ03924.1"/>
    </source>
</evidence>
<dbReference type="EMBL" id="MCGN01000001">
    <property type="protein sequence ID" value="ORZ03924.1"/>
    <property type="molecule type" value="Genomic_DNA"/>
</dbReference>
<feature type="compositionally biased region" description="Basic and acidic residues" evidence="1">
    <location>
        <begin position="174"/>
        <end position="188"/>
    </location>
</feature>
<feature type="compositionally biased region" description="Basic and acidic residues" evidence="1">
    <location>
        <begin position="833"/>
        <end position="844"/>
    </location>
</feature>
<name>A0A1X2HWS6_SYNRA</name>
<accession>A0A1X2HWS6</accession>
<reference evidence="2 3" key="1">
    <citation type="submission" date="2016-07" db="EMBL/GenBank/DDBJ databases">
        <title>Pervasive Adenine N6-methylation of Active Genes in Fungi.</title>
        <authorList>
            <consortium name="DOE Joint Genome Institute"/>
            <person name="Mondo S.J."/>
            <person name="Dannebaum R.O."/>
            <person name="Kuo R.C."/>
            <person name="Labutti K."/>
            <person name="Haridas S."/>
            <person name="Kuo A."/>
            <person name="Salamov A."/>
            <person name="Ahrendt S.R."/>
            <person name="Lipzen A."/>
            <person name="Sullivan W."/>
            <person name="Andreopoulos W.B."/>
            <person name="Clum A."/>
            <person name="Lindquist E."/>
            <person name="Daum C."/>
            <person name="Ramamoorthy G.K."/>
            <person name="Gryganskyi A."/>
            <person name="Culley D."/>
            <person name="Magnuson J.K."/>
            <person name="James T.Y."/>
            <person name="O'Malley M.A."/>
            <person name="Stajich J.E."/>
            <person name="Spatafora J.W."/>
            <person name="Visel A."/>
            <person name="Grigoriev I.V."/>
        </authorList>
    </citation>
    <scope>NUCLEOTIDE SEQUENCE [LARGE SCALE GENOMIC DNA]</scope>
    <source>
        <strain evidence="2 3">NRRL 2496</strain>
    </source>
</reference>